<proteinExistence type="predicted"/>
<dbReference type="InterPro" id="IPR052762">
    <property type="entry name" value="PCW_deacetylase/CE"/>
</dbReference>
<accession>A0A290ZA39</accession>
<dbReference type="AlphaFoldDB" id="A0A290ZA39"/>
<evidence type="ECO:0000313" key="5">
    <source>
        <dbReference type="Proteomes" id="UP000218505"/>
    </source>
</evidence>
<dbReference type="EMBL" id="CP023445">
    <property type="protein sequence ID" value="ATE55842.1"/>
    <property type="molecule type" value="Genomic_DNA"/>
</dbReference>
<evidence type="ECO:0000256" key="1">
    <source>
        <dbReference type="SAM" id="SignalP"/>
    </source>
</evidence>
<keyword evidence="1" id="KW-0732">Signal</keyword>
<dbReference type="PANTHER" id="PTHR37834:SF2">
    <property type="entry name" value="ESTERASE, SGNH HYDROLASE-TYPE"/>
    <property type="match status" value="1"/>
</dbReference>
<gene>
    <name evidence="4" type="ORF">CNX65_23300</name>
</gene>
<organism evidence="4 5">
    <name type="scientific">Actinosynnema pretiosum</name>
    <dbReference type="NCBI Taxonomy" id="42197"/>
    <lineage>
        <taxon>Bacteria</taxon>
        <taxon>Bacillati</taxon>
        <taxon>Actinomycetota</taxon>
        <taxon>Actinomycetes</taxon>
        <taxon>Pseudonocardiales</taxon>
        <taxon>Pseudonocardiaceae</taxon>
        <taxon>Actinosynnema</taxon>
    </lineage>
</organism>
<feature type="chain" id="PRO_5013262274" evidence="1">
    <location>
        <begin position="32"/>
        <end position="331"/>
    </location>
</feature>
<dbReference type="Proteomes" id="UP000218505">
    <property type="component" value="Chromosome"/>
</dbReference>
<dbReference type="Pfam" id="PF17996">
    <property type="entry name" value="CE2_N"/>
    <property type="match status" value="1"/>
</dbReference>
<feature type="domain" description="SGNH hydrolase-type esterase" evidence="2">
    <location>
        <begin position="150"/>
        <end position="317"/>
    </location>
</feature>
<dbReference type="InterPro" id="IPR036514">
    <property type="entry name" value="SGNH_hydro_sf"/>
</dbReference>
<dbReference type="Gene3D" id="3.40.50.1110">
    <property type="entry name" value="SGNH hydrolase"/>
    <property type="match status" value="1"/>
</dbReference>
<dbReference type="RefSeq" id="WP_096495673.1">
    <property type="nucleotide sequence ID" value="NZ_CP023445.1"/>
</dbReference>
<reference evidence="4" key="1">
    <citation type="submission" date="2017-09" db="EMBL/GenBank/DDBJ databases">
        <title>Complete Genome Sequence of ansamitocin-producing Bacterium Actinosynnema pretiosum X47.</title>
        <authorList>
            <person name="Cao G."/>
            <person name="Zong G."/>
            <person name="Zhong C."/>
            <person name="Fu J."/>
        </authorList>
    </citation>
    <scope>NUCLEOTIDE SEQUENCE [LARGE SCALE GENOMIC DNA]</scope>
    <source>
        <strain evidence="4">X47</strain>
    </source>
</reference>
<feature type="signal peptide" evidence="1">
    <location>
        <begin position="1"/>
        <end position="31"/>
    </location>
</feature>
<dbReference type="InterPro" id="IPR013830">
    <property type="entry name" value="SGNH_hydro"/>
</dbReference>
<dbReference type="GO" id="GO:0052689">
    <property type="term" value="F:carboxylic ester hydrolase activity"/>
    <property type="evidence" value="ECO:0007669"/>
    <property type="project" value="InterPro"/>
</dbReference>
<evidence type="ECO:0000259" key="3">
    <source>
        <dbReference type="Pfam" id="PF17996"/>
    </source>
</evidence>
<dbReference type="InterPro" id="IPR037461">
    <property type="entry name" value="CtCE2-like_dom"/>
</dbReference>
<keyword evidence="5" id="KW-1185">Reference proteome</keyword>
<dbReference type="Gene3D" id="2.60.120.260">
    <property type="entry name" value="Galactose-binding domain-like"/>
    <property type="match status" value="1"/>
</dbReference>
<name>A0A290ZA39_9PSEU</name>
<evidence type="ECO:0000259" key="2">
    <source>
        <dbReference type="Pfam" id="PF13472"/>
    </source>
</evidence>
<dbReference type="InterPro" id="IPR040794">
    <property type="entry name" value="CE2_N"/>
</dbReference>
<protein>
    <submittedName>
        <fullName evidence="4">Endoglucanase</fullName>
    </submittedName>
</protein>
<dbReference type="PANTHER" id="PTHR37834">
    <property type="entry name" value="GDSL-LIKE LIPASE/ACYLHYDROLASE DOMAIN PROTEIN (AFU_ORTHOLOGUE AFUA_2G00620)"/>
    <property type="match status" value="1"/>
</dbReference>
<sequence length="331" mass="34498">MTATSWGAARSAAVLLSAALAGALLAPTASAAVDIPVSDPNISYVGRWDATGDPRVPHWAGAYLQTGFTGTTVKLKLRDAVNVYTSVDGKPDVFHAGVRGTVDLTPTPLAAGNHTLRVAFRSGDAVFGGLVLDSGARTVAFTPSAKVLEFVGDSITAGYLDSKLALSSYGWLVGERLGLPRTVIARAGYCLVAQSGCVGQSAQFFRTDSTGAAGWDFGRYQAAAVVVNLGTNDIGHGVSESAFQTAYAKFLRDIRAKYPNAAIFAFQTLKKRYAAQTRAAVAAVGDARTFFVDTSGWLTTGTDYADGDGHPNDAGQAKIADRLAPIIAARI</sequence>
<dbReference type="SUPFAM" id="SSF52266">
    <property type="entry name" value="SGNH hydrolase"/>
    <property type="match status" value="1"/>
</dbReference>
<feature type="domain" description="Carbohydrate esterase 2 N-terminal" evidence="3">
    <location>
        <begin position="44"/>
        <end position="138"/>
    </location>
</feature>
<evidence type="ECO:0000313" key="4">
    <source>
        <dbReference type="EMBL" id="ATE55842.1"/>
    </source>
</evidence>
<dbReference type="CDD" id="cd01831">
    <property type="entry name" value="Endoglucanase_E_like"/>
    <property type="match status" value="1"/>
</dbReference>
<dbReference type="Pfam" id="PF13472">
    <property type="entry name" value="Lipase_GDSL_2"/>
    <property type="match status" value="1"/>
</dbReference>
<dbReference type="KEGG" id="apre:CNX65_23300"/>